<dbReference type="EMBL" id="MFHQ01000015">
    <property type="protein sequence ID" value="OGF74555.1"/>
    <property type="molecule type" value="Genomic_DNA"/>
</dbReference>
<comment type="similarity">
    <text evidence="1 8">Belongs to the IMPDH/GMPR family.</text>
</comment>
<evidence type="ECO:0000256" key="5">
    <source>
        <dbReference type="PIRSR" id="PIRSR000130-3"/>
    </source>
</evidence>
<dbReference type="FunFam" id="3.20.20.70:FF:000424">
    <property type="entry name" value="Inosine-5'-monophosphate dehydrogenase 2"/>
    <property type="match status" value="1"/>
</dbReference>
<keyword evidence="6" id="KW-0630">Potassium</keyword>
<evidence type="ECO:0000256" key="1">
    <source>
        <dbReference type="ARBA" id="ARBA00005502"/>
    </source>
</evidence>
<dbReference type="CDD" id="cd04601">
    <property type="entry name" value="CBS_pair_IMPDH"/>
    <property type="match status" value="1"/>
</dbReference>
<dbReference type="AlphaFoldDB" id="A0A1F5WG19"/>
<dbReference type="SMART" id="SM00116">
    <property type="entry name" value="CBS"/>
    <property type="match status" value="2"/>
</dbReference>
<protein>
    <submittedName>
        <fullName evidence="10">IMP dehydrogenase</fullName>
    </submittedName>
</protein>
<dbReference type="Pfam" id="PF00478">
    <property type="entry name" value="IMPDH"/>
    <property type="match status" value="1"/>
</dbReference>
<evidence type="ECO:0000256" key="3">
    <source>
        <dbReference type="ARBA" id="ARBA00023002"/>
    </source>
</evidence>
<evidence type="ECO:0000256" key="2">
    <source>
        <dbReference type="ARBA" id="ARBA00022723"/>
    </source>
</evidence>
<proteinExistence type="inferred from homology"/>
<evidence type="ECO:0000256" key="7">
    <source>
        <dbReference type="PROSITE-ProRule" id="PRU00703"/>
    </source>
</evidence>
<evidence type="ECO:0000256" key="8">
    <source>
        <dbReference type="RuleBase" id="RU003927"/>
    </source>
</evidence>
<keyword evidence="2" id="KW-0479">Metal-binding</keyword>
<dbReference type="InterPro" id="IPR013785">
    <property type="entry name" value="Aldolase_TIM"/>
</dbReference>
<dbReference type="InterPro" id="IPR005990">
    <property type="entry name" value="IMP_DH"/>
</dbReference>
<dbReference type="InterPro" id="IPR000644">
    <property type="entry name" value="CBS_dom"/>
</dbReference>
<dbReference type="GO" id="GO:0003938">
    <property type="term" value="F:IMP dehydrogenase activity"/>
    <property type="evidence" value="ECO:0007669"/>
    <property type="project" value="InterPro"/>
</dbReference>
<dbReference type="GO" id="GO:0006183">
    <property type="term" value="P:GTP biosynthetic process"/>
    <property type="evidence" value="ECO:0007669"/>
    <property type="project" value="TreeGrafter"/>
</dbReference>
<dbReference type="Pfam" id="PF00571">
    <property type="entry name" value="CBS"/>
    <property type="match status" value="2"/>
</dbReference>
<dbReference type="InterPro" id="IPR001093">
    <property type="entry name" value="IMP_DH_GMPRt"/>
</dbReference>
<reference evidence="10 11" key="1">
    <citation type="journal article" date="2016" name="Nat. Commun.">
        <title>Thousands of microbial genomes shed light on interconnected biogeochemical processes in an aquifer system.</title>
        <authorList>
            <person name="Anantharaman K."/>
            <person name="Brown C.T."/>
            <person name="Hug L.A."/>
            <person name="Sharon I."/>
            <person name="Castelle C.J."/>
            <person name="Probst A.J."/>
            <person name="Thomas B.C."/>
            <person name="Singh A."/>
            <person name="Wilkins M.J."/>
            <person name="Karaoz U."/>
            <person name="Brodie E.L."/>
            <person name="Williams K.H."/>
            <person name="Hubbard S.S."/>
            <person name="Banfield J.F."/>
        </authorList>
    </citation>
    <scope>NUCLEOTIDE SEQUENCE [LARGE SCALE GENOMIC DNA]</scope>
</reference>
<dbReference type="NCBIfam" id="TIGR01302">
    <property type="entry name" value="IMP_dehydrog"/>
    <property type="match status" value="1"/>
</dbReference>
<dbReference type="STRING" id="1798338.A3J56_01950"/>
<evidence type="ECO:0000256" key="6">
    <source>
        <dbReference type="PIRSR" id="PIRSR000130-4"/>
    </source>
</evidence>
<dbReference type="Gene3D" id="3.20.20.70">
    <property type="entry name" value="Aldolase class I"/>
    <property type="match status" value="1"/>
</dbReference>
<feature type="binding site" evidence="5">
    <location>
        <begin position="296"/>
        <end position="298"/>
    </location>
    <ligand>
        <name>NAD(+)</name>
        <dbReference type="ChEBI" id="CHEBI:57540"/>
    </ligand>
</feature>
<dbReference type="SUPFAM" id="SSF54631">
    <property type="entry name" value="CBS-domain pair"/>
    <property type="match status" value="1"/>
</dbReference>
<feature type="binding site" evidence="5">
    <location>
        <begin position="246"/>
        <end position="248"/>
    </location>
    <ligand>
        <name>NAD(+)</name>
        <dbReference type="ChEBI" id="CHEBI:57540"/>
    </ligand>
</feature>
<dbReference type="PANTHER" id="PTHR11911:SF111">
    <property type="entry name" value="INOSINE-5'-MONOPHOSPHATE DEHYDROGENASE"/>
    <property type="match status" value="1"/>
</dbReference>
<keyword evidence="3 8" id="KW-0560">Oxidoreductase</keyword>
<feature type="binding site" description="in other chain" evidence="6">
    <location>
        <position position="303"/>
    </location>
    <ligand>
        <name>K(+)</name>
        <dbReference type="ChEBI" id="CHEBI:29103"/>
        <note>ligand shared between two tetrameric partners</note>
    </ligand>
</feature>
<feature type="binding site" description="in other chain" evidence="6">
    <location>
        <position position="300"/>
    </location>
    <ligand>
        <name>K(+)</name>
        <dbReference type="ChEBI" id="CHEBI:29103"/>
        <note>ligand shared between two tetrameric partners</note>
    </ligand>
</feature>
<dbReference type="PROSITE" id="PS51371">
    <property type="entry name" value="CBS"/>
    <property type="match status" value="2"/>
</dbReference>
<keyword evidence="5" id="KW-0520">NAD</keyword>
<dbReference type="PANTHER" id="PTHR11911">
    <property type="entry name" value="INOSINE-5-MONOPHOSPHATE DEHYDROGENASE RELATED"/>
    <property type="match status" value="1"/>
</dbReference>
<accession>A0A1F5WG19</accession>
<feature type="domain" description="CBS" evidence="9">
    <location>
        <begin position="153"/>
        <end position="209"/>
    </location>
</feature>
<sequence>MKLIRETFTFDDVLLVPRRSAVFSRKDVTVRAQFSRNITLTIPLVSANMDTVTEARMARFMAEAGGIGIIHRFLPIDQQAEEVRKVKRAENVVIEDPYVINPEQVIADAERIMRDRGVSGLPVVDEAKRVLGIVTRRDALFTQDKQTKIARAMTKRVITAPRRISQKAARDLLFAHRIEKLPLVDSKGRLCGLITLKDMLRQGASSTASKDRRGRFLVGAAVGVKAETKDRAKALVDAGADVLVVDIAHGHNTRAIETIKKLKRSFPGIEIVGGNVATPDGALDLINSGADSVKVGVGPGAACITRIVTGVGVPQLSALLDIFVVAQKHKIPVIADGGIRNSGDFAKALAAGGSTAMIGSLLAGTDEAPGEYILEDGAGYKLYRGMASRDAALSAAFIHAEREIYRAPEGKSGKVSYRGRAQLIVDDLLSGLRSSMSYLGAKNISEFQKNAEFVRISPAALRESHSHDMK</sequence>
<dbReference type="CDD" id="cd00381">
    <property type="entry name" value="IMPDH"/>
    <property type="match status" value="1"/>
</dbReference>
<feature type="domain" description="CBS" evidence="9">
    <location>
        <begin position="93"/>
        <end position="149"/>
    </location>
</feature>
<dbReference type="InterPro" id="IPR046342">
    <property type="entry name" value="CBS_dom_sf"/>
</dbReference>
<dbReference type="SUPFAM" id="SSF51412">
    <property type="entry name" value="Inosine monophosphate dehydrogenase (IMPDH)"/>
    <property type="match status" value="1"/>
</dbReference>
<dbReference type="Proteomes" id="UP000178406">
    <property type="component" value="Unassembled WGS sequence"/>
</dbReference>
<comment type="caution">
    <text evidence="10">The sequence shown here is derived from an EMBL/GenBank/DDBJ whole genome shotgun (WGS) entry which is preliminary data.</text>
</comment>
<evidence type="ECO:0000259" key="9">
    <source>
        <dbReference type="PROSITE" id="PS51371"/>
    </source>
</evidence>
<dbReference type="GO" id="GO:0046872">
    <property type="term" value="F:metal ion binding"/>
    <property type="evidence" value="ECO:0007669"/>
    <property type="project" value="UniProtKB-KW"/>
</dbReference>
<evidence type="ECO:0000313" key="11">
    <source>
        <dbReference type="Proteomes" id="UP000178406"/>
    </source>
</evidence>
<gene>
    <name evidence="10" type="ORF">A3J56_01950</name>
</gene>
<dbReference type="PIRSF" id="PIRSF000130">
    <property type="entry name" value="IMPDH"/>
    <property type="match status" value="1"/>
</dbReference>
<name>A0A1F5WG19_9BACT</name>
<organism evidence="10 11">
    <name type="scientific">Candidatus Giovannonibacteria bacterium RIFCSPHIGHO2_02_FULL_46_20</name>
    <dbReference type="NCBI Taxonomy" id="1798338"/>
    <lineage>
        <taxon>Bacteria</taxon>
        <taxon>Candidatus Giovannoniibacteriota</taxon>
    </lineage>
</organism>
<evidence type="ECO:0000256" key="4">
    <source>
        <dbReference type="ARBA" id="ARBA00023122"/>
    </source>
</evidence>
<keyword evidence="4 7" id="KW-0129">CBS domain</keyword>
<feature type="binding site" description="in other chain" evidence="6">
    <location>
        <position position="298"/>
    </location>
    <ligand>
        <name>K(+)</name>
        <dbReference type="ChEBI" id="CHEBI:29103"/>
        <note>ligand shared between two tetrameric partners</note>
    </ligand>
</feature>
<dbReference type="SMART" id="SM01240">
    <property type="entry name" value="IMPDH"/>
    <property type="match status" value="1"/>
</dbReference>
<evidence type="ECO:0000313" key="10">
    <source>
        <dbReference type="EMBL" id="OGF74555.1"/>
    </source>
</evidence>